<dbReference type="Proteomes" id="UP000724874">
    <property type="component" value="Unassembled WGS sequence"/>
</dbReference>
<evidence type="ECO:0000313" key="4">
    <source>
        <dbReference type="EMBL" id="KAF8912121.1"/>
    </source>
</evidence>
<dbReference type="SUPFAM" id="SSF52833">
    <property type="entry name" value="Thioredoxin-like"/>
    <property type="match status" value="1"/>
</dbReference>
<proteinExistence type="predicted"/>
<evidence type="ECO:0000256" key="2">
    <source>
        <dbReference type="SAM" id="MobiDB-lite"/>
    </source>
</evidence>
<feature type="region of interest" description="Disordered" evidence="2">
    <location>
        <begin position="286"/>
        <end position="314"/>
    </location>
</feature>
<dbReference type="Gene3D" id="3.40.30.10">
    <property type="entry name" value="Glutaredoxin"/>
    <property type="match status" value="1"/>
</dbReference>
<feature type="region of interest" description="Disordered" evidence="2">
    <location>
        <begin position="115"/>
        <end position="135"/>
    </location>
</feature>
<dbReference type="AlphaFoldDB" id="A0A9P5P140"/>
<name>A0A9P5P140_GYMJU</name>
<reference evidence="4" key="1">
    <citation type="submission" date="2020-11" db="EMBL/GenBank/DDBJ databases">
        <authorList>
            <consortium name="DOE Joint Genome Institute"/>
            <person name="Ahrendt S."/>
            <person name="Riley R."/>
            <person name="Andreopoulos W."/>
            <person name="LaButti K."/>
            <person name="Pangilinan J."/>
            <person name="Ruiz-duenas F.J."/>
            <person name="Barrasa J.M."/>
            <person name="Sanchez-Garcia M."/>
            <person name="Camarero S."/>
            <person name="Miyauchi S."/>
            <person name="Serrano A."/>
            <person name="Linde D."/>
            <person name="Babiker R."/>
            <person name="Drula E."/>
            <person name="Ayuso-Fernandez I."/>
            <person name="Pacheco R."/>
            <person name="Padilla G."/>
            <person name="Ferreira P."/>
            <person name="Barriuso J."/>
            <person name="Kellner H."/>
            <person name="Castanera R."/>
            <person name="Alfaro M."/>
            <person name="Ramirez L."/>
            <person name="Pisabarro A.G."/>
            <person name="Kuo A."/>
            <person name="Tritt A."/>
            <person name="Lipzen A."/>
            <person name="He G."/>
            <person name="Yan M."/>
            <person name="Ng V."/>
            <person name="Cullen D."/>
            <person name="Martin F."/>
            <person name="Rosso M.-N."/>
            <person name="Henrissat B."/>
            <person name="Hibbett D."/>
            <person name="Martinez A.T."/>
            <person name="Grigoriev I.V."/>
        </authorList>
    </citation>
    <scope>NUCLEOTIDE SEQUENCE</scope>
    <source>
        <strain evidence="4">AH 44721</strain>
    </source>
</reference>
<dbReference type="GO" id="GO:0003676">
    <property type="term" value="F:nucleic acid binding"/>
    <property type="evidence" value="ECO:0007669"/>
    <property type="project" value="InterPro"/>
</dbReference>
<feature type="compositionally biased region" description="Acidic residues" evidence="2">
    <location>
        <begin position="413"/>
        <end position="428"/>
    </location>
</feature>
<evidence type="ECO:0000256" key="1">
    <source>
        <dbReference type="PROSITE-ProRule" id="PRU00047"/>
    </source>
</evidence>
<feature type="region of interest" description="Disordered" evidence="2">
    <location>
        <begin position="363"/>
        <end position="428"/>
    </location>
</feature>
<evidence type="ECO:0000259" key="3">
    <source>
        <dbReference type="PROSITE" id="PS50158"/>
    </source>
</evidence>
<feature type="compositionally biased region" description="Pro residues" evidence="2">
    <location>
        <begin position="366"/>
        <end position="395"/>
    </location>
</feature>
<feature type="compositionally biased region" description="Low complexity" evidence="2">
    <location>
        <begin position="287"/>
        <end position="306"/>
    </location>
</feature>
<feature type="compositionally biased region" description="Polar residues" evidence="2">
    <location>
        <begin position="397"/>
        <end position="409"/>
    </location>
</feature>
<keyword evidence="1" id="KW-0479">Metal-binding</keyword>
<dbReference type="InterPro" id="IPR036249">
    <property type="entry name" value="Thioredoxin-like_sf"/>
</dbReference>
<protein>
    <recommendedName>
        <fullName evidence="3">CCHC-type domain-containing protein</fullName>
    </recommendedName>
</protein>
<organism evidence="4 5">
    <name type="scientific">Gymnopilus junonius</name>
    <name type="common">Spectacular rustgill mushroom</name>
    <name type="synonym">Gymnopilus spectabilis subsp. junonius</name>
    <dbReference type="NCBI Taxonomy" id="109634"/>
    <lineage>
        <taxon>Eukaryota</taxon>
        <taxon>Fungi</taxon>
        <taxon>Dikarya</taxon>
        <taxon>Basidiomycota</taxon>
        <taxon>Agaricomycotina</taxon>
        <taxon>Agaricomycetes</taxon>
        <taxon>Agaricomycetidae</taxon>
        <taxon>Agaricales</taxon>
        <taxon>Agaricineae</taxon>
        <taxon>Hymenogastraceae</taxon>
        <taxon>Gymnopilus</taxon>
    </lineage>
</organism>
<accession>A0A9P5P140</accession>
<evidence type="ECO:0000313" key="5">
    <source>
        <dbReference type="Proteomes" id="UP000724874"/>
    </source>
</evidence>
<dbReference type="GO" id="GO:0008270">
    <property type="term" value="F:zinc ion binding"/>
    <property type="evidence" value="ECO:0007669"/>
    <property type="project" value="UniProtKB-KW"/>
</dbReference>
<dbReference type="OrthoDB" id="429967at2759"/>
<dbReference type="PANTHER" id="PTHR33558:SF1">
    <property type="entry name" value="GLUTAREDOXIN-LIKE PROTEIN C5ORF63 HOMOLOG"/>
    <property type="match status" value="1"/>
</dbReference>
<dbReference type="InterPro" id="IPR052565">
    <property type="entry name" value="Glutaredoxin-like_YDR286C"/>
</dbReference>
<sequence>MAFRSARIPRLTLFSGPNCSLCDTAKAALAKVRLSRPFELDTINIQDPGQDRWKRKYVYWIPALHLDGKEIAKGRWDENTVIQALKEWDQKQTQQAAPFHHFWHADGVYTRAQEDILGDDPPGVETENQPGPDQSRCFNCGDPDHKITECHYRLNRDLIALSRQYYHFFQGTLGSGNWQRVHTAEAWRQQRLNWLEEFEPGKIKGELLKDALRSSDNELLKNISVWGYPLGWLSEVDPRERVRARIWNENDGDIDAELEHAPSFEIHGEDHIETMSFQDTFQLTEHPSYASESRSNSPSATESSSTDTHSEPATINRWATYPSDYFSSQLLIPYRPPSPPSPWFRFEDTSAYLAYHAPRSFAHISTPPPPSEEPPPLPPLMLLPPPPSTTLPPLPTNYTPISSQRTSQRVDLDGADLSECDMDLSDSE</sequence>
<dbReference type="PROSITE" id="PS50158">
    <property type="entry name" value="ZF_CCHC"/>
    <property type="match status" value="1"/>
</dbReference>
<dbReference type="EMBL" id="JADNYJ010000003">
    <property type="protein sequence ID" value="KAF8912121.1"/>
    <property type="molecule type" value="Genomic_DNA"/>
</dbReference>
<dbReference type="Pfam" id="PF05768">
    <property type="entry name" value="Glrx-like"/>
    <property type="match status" value="1"/>
</dbReference>
<dbReference type="InterPro" id="IPR008554">
    <property type="entry name" value="Glutaredoxin-like"/>
</dbReference>
<keyword evidence="1" id="KW-0862">Zinc</keyword>
<keyword evidence="5" id="KW-1185">Reference proteome</keyword>
<gene>
    <name evidence="4" type="ORF">CPB84DRAFT_1841816</name>
</gene>
<keyword evidence="1" id="KW-0863">Zinc-finger</keyword>
<feature type="domain" description="CCHC-type" evidence="3">
    <location>
        <begin position="136"/>
        <end position="150"/>
    </location>
</feature>
<dbReference type="InterPro" id="IPR001878">
    <property type="entry name" value="Znf_CCHC"/>
</dbReference>
<comment type="caution">
    <text evidence="4">The sequence shown here is derived from an EMBL/GenBank/DDBJ whole genome shotgun (WGS) entry which is preliminary data.</text>
</comment>
<dbReference type="PANTHER" id="PTHR33558">
    <property type="entry name" value="GLUTAREDOXIN-LIKE PROTEIN C5ORF63 HOMOLOG"/>
    <property type="match status" value="1"/>
</dbReference>